<reference evidence="1" key="1">
    <citation type="submission" date="2020-08" db="EMBL/GenBank/DDBJ databases">
        <authorList>
            <person name="Cejkova D."/>
            <person name="Kubasova T."/>
            <person name="Jahodarova E."/>
            <person name="Rychlik I."/>
        </authorList>
    </citation>
    <scope>NUCLEOTIDE SEQUENCE</scope>
    <source>
        <strain evidence="1">An824</strain>
    </source>
</reference>
<organism evidence="1 2">
    <name type="scientific">Marseilla massiliensis</name>
    <dbReference type="NCBI Taxonomy" id="1841864"/>
    <lineage>
        <taxon>Bacteria</taxon>
        <taxon>Pseudomonadati</taxon>
        <taxon>Bacteroidota</taxon>
        <taxon>Bacteroidia</taxon>
        <taxon>Bacteroidales</taxon>
        <taxon>Prevotellaceae</taxon>
        <taxon>Marseilla</taxon>
    </lineage>
</organism>
<accession>A0A938WQM3</accession>
<evidence type="ECO:0000313" key="1">
    <source>
        <dbReference type="EMBL" id="MBM6672303.1"/>
    </source>
</evidence>
<dbReference type="Proteomes" id="UP000706891">
    <property type="component" value="Unassembled WGS sequence"/>
</dbReference>
<keyword evidence="2" id="KW-1185">Reference proteome</keyword>
<proteinExistence type="predicted"/>
<name>A0A938WQM3_9BACT</name>
<sequence>MKQIIWSNDSFMDDEAREYYQDCQREFLEDDSYVVTDEEWEDVVNGWLSDERLNLNKEVDGVIIAFGDLGLWRGRRQGYKILGSNVADILRSSCFDVEWYGDGYNIRSRMAHHDGTNYVLYRVAKSRENAERIADKIYNLEIDEKGFRKLTHSLYPYVADVYGWKVRWRKPA</sequence>
<dbReference type="RefSeq" id="WP_205102705.1">
    <property type="nucleotide sequence ID" value="NZ_JACJJG010000001.1"/>
</dbReference>
<dbReference type="EMBL" id="JACJJG010000001">
    <property type="protein sequence ID" value="MBM6672303.1"/>
    <property type="molecule type" value="Genomic_DNA"/>
</dbReference>
<protein>
    <submittedName>
        <fullName evidence="1">Uncharacterized protein</fullName>
    </submittedName>
</protein>
<dbReference type="AlphaFoldDB" id="A0A938WQM3"/>
<comment type="caution">
    <text evidence="1">The sequence shown here is derived from an EMBL/GenBank/DDBJ whole genome shotgun (WGS) entry which is preliminary data.</text>
</comment>
<reference evidence="1" key="2">
    <citation type="journal article" date="2021" name="Sci. Rep.">
        <title>The distribution of antibiotic resistance genes in chicken gut microbiota commensals.</title>
        <authorList>
            <person name="Juricova H."/>
            <person name="Matiasovicova J."/>
            <person name="Kubasova T."/>
            <person name="Cejkova D."/>
            <person name="Rychlik I."/>
        </authorList>
    </citation>
    <scope>NUCLEOTIDE SEQUENCE</scope>
    <source>
        <strain evidence="1">An824</strain>
    </source>
</reference>
<gene>
    <name evidence="1" type="ORF">H6A34_00130</name>
</gene>
<evidence type="ECO:0000313" key="2">
    <source>
        <dbReference type="Proteomes" id="UP000706891"/>
    </source>
</evidence>